<evidence type="ECO:0000313" key="2">
    <source>
        <dbReference type="WBParaSite" id="PS1159_v2.g10798.t1"/>
    </source>
</evidence>
<name>A0AC35EUK4_9BILA</name>
<evidence type="ECO:0000313" key="1">
    <source>
        <dbReference type="Proteomes" id="UP000887580"/>
    </source>
</evidence>
<accession>A0AC35EUK4</accession>
<sequence>MGTQSAGDATQSIVTFPHLSPFVLDPTKPNRATSWMEQAERKFELSPKMTDKQKVIVVASALDSDTFDRVSRALLPDKITTL</sequence>
<organism evidence="1 2">
    <name type="scientific">Panagrolaimus sp. PS1159</name>
    <dbReference type="NCBI Taxonomy" id="55785"/>
    <lineage>
        <taxon>Eukaryota</taxon>
        <taxon>Metazoa</taxon>
        <taxon>Ecdysozoa</taxon>
        <taxon>Nematoda</taxon>
        <taxon>Chromadorea</taxon>
        <taxon>Rhabditida</taxon>
        <taxon>Tylenchina</taxon>
        <taxon>Panagrolaimomorpha</taxon>
        <taxon>Panagrolaimoidea</taxon>
        <taxon>Panagrolaimidae</taxon>
        <taxon>Panagrolaimus</taxon>
    </lineage>
</organism>
<dbReference type="Proteomes" id="UP000887580">
    <property type="component" value="Unplaced"/>
</dbReference>
<proteinExistence type="predicted"/>
<protein>
    <submittedName>
        <fullName evidence="2">Uncharacterized protein</fullName>
    </submittedName>
</protein>
<reference evidence="2" key="1">
    <citation type="submission" date="2022-11" db="UniProtKB">
        <authorList>
            <consortium name="WormBaseParasite"/>
        </authorList>
    </citation>
    <scope>IDENTIFICATION</scope>
</reference>
<dbReference type="WBParaSite" id="PS1159_v2.g10798.t1">
    <property type="protein sequence ID" value="PS1159_v2.g10798.t1"/>
    <property type="gene ID" value="PS1159_v2.g10798"/>
</dbReference>